<dbReference type="GO" id="GO:0015871">
    <property type="term" value="P:choline transport"/>
    <property type="evidence" value="ECO:0007669"/>
    <property type="project" value="TreeGrafter"/>
</dbReference>
<dbReference type="GO" id="GO:0031460">
    <property type="term" value="P:glycine betaine transport"/>
    <property type="evidence" value="ECO:0007669"/>
    <property type="project" value="TreeGrafter"/>
</dbReference>
<feature type="chain" id="PRO_5039419295" evidence="5">
    <location>
        <begin position="22"/>
        <end position="300"/>
    </location>
</feature>
<dbReference type="Proteomes" id="UP000028700">
    <property type="component" value="Unassembled WGS sequence"/>
</dbReference>
<keyword evidence="2" id="KW-0813">Transport</keyword>
<dbReference type="GO" id="GO:0015226">
    <property type="term" value="F:carnitine transmembrane transporter activity"/>
    <property type="evidence" value="ECO:0007669"/>
    <property type="project" value="TreeGrafter"/>
</dbReference>
<protein>
    <submittedName>
        <fullName evidence="7">Glycine betaine/proline transport system substrate-binding protein</fullName>
    </submittedName>
</protein>
<gene>
    <name evidence="7" type="primary">proX</name>
    <name evidence="7" type="ORF">LOSG293_190020</name>
</gene>
<evidence type="ECO:0000259" key="6">
    <source>
        <dbReference type="Pfam" id="PF04069"/>
    </source>
</evidence>
<dbReference type="SUPFAM" id="SSF53850">
    <property type="entry name" value="Periplasmic binding protein-like II"/>
    <property type="match status" value="2"/>
</dbReference>
<evidence type="ECO:0000256" key="4">
    <source>
        <dbReference type="ARBA" id="ARBA00023136"/>
    </source>
</evidence>
<evidence type="ECO:0000256" key="3">
    <source>
        <dbReference type="ARBA" id="ARBA00022475"/>
    </source>
</evidence>
<dbReference type="Gene3D" id="3.10.105.10">
    <property type="entry name" value="Dipeptide-binding Protein, Domain 3"/>
    <property type="match status" value="1"/>
</dbReference>
<feature type="domain" description="ABC-type glycine betaine transport system substrate-binding" evidence="6">
    <location>
        <begin position="196"/>
        <end position="298"/>
    </location>
</feature>
<keyword evidence="8" id="KW-1185">Reference proteome</keyword>
<dbReference type="EMBL" id="BBJM01000019">
    <property type="protein sequence ID" value="GAK48095.1"/>
    <property type="molecule type" value="Genomic_DNA"/>
</dbReference>
<dbReference type="Pfam" id="PF04069">
    <property type="entry name" value="OpuAC"/>
    <property type="match status" value="2"/>
</dbReference>
<name>A0A081BJ77_9LACO</name>
<dbReference type="RefSeq" id="WP_034528211.1">
    <property type="nucleotide sequence ID" value="NZ_BBAZ01000018.1"/>
</dbReference>
<keyword evidence="3" id="KW-1003">Cell membrane</keyword>
<dbReference type="STRING" id="1291743.LOSG293_190020"/>
<dbReference type="GO" id="GO:0005275">
    <property type="term" value="F:amine transmembrane transporter activity"/>
    <property type="evidence" value="ECO:0007669"/>
    <property type="project" value="TreeGrafter"/>
</dbReference>
<comment type="caution">
    <text evidence="7">The sequence shown here is derived from an EMBL/GenBank/DDBJ whole genome shotgun (WGS) entry which is preliminary data.</text>
</comment>
<proteinExistence type="predicted"/>
<dbReference type="PANTHER" id="PTHR47737:SF1">
    <property type="entry name" value="GLYCINE BETAINE_PROLINE BETAINE TRANSPORT SYSTEM PERMEASE PROTEIN PROW"/>
    <property type="match status" value="1"/>
</dbReference>
<keyword evidence="4" id="KW-0472">Membrane</keyword>
<dbReference type="PANTHER" id="PTHR47737">
    <property type="entry name" value="GLYCINE BETAINE/PROLINE BETAINE TRANSPORT SYSTEM PERMEASE PROTEIN PROW"/>
    <property type="match status" value="1"/>
</dbReference>
<evidence type="ECO:0000256" key="5">
    <source>
        <dbReference type="SAM" id="SignalP"/>
    </source>
</evidence>
<comment type="subcellular location">
    <subcellularLocation>
        <location evidence="1">Cell membrane</location>
    </subcellularLocation>
</comment>
<dbReference type="InterPro" id="IPR007210">
    <property type="entry name" value="ABC_Gly_betaine_transp_sub-bd"/>
</dbReference>
<reference evidence="7" key="1">
    <citation type="journal article" date="2014" name="Genome Announc.">
        <title>Draft Genome Sequence of Lactobacillus oryzae Strain SG293T.</title>
        <authorList>
            <person name="Tanizawa Y."/>
            <person name="Fujisawa T."/>
            <person name="Mochizuki T."/>
            <person name="Kaminuma E."/>
            <person name="Nakamura Y."/>
            <person name="Tohno M."/>
        </authorList>
    </citation>
    <scope>NUCLEOTIDE SEQUENCE [LARGE SCALE GENOMIC DNA]</scope>
    <source>
        <strain evidence="7">SG293</strain>
    </source>
</reference>
<dbReference type="GO" id="GO:0043190">
    <property type="term" value="C:ATP-binding cassette (ABC) transporter complex"/>
    <property type="evidence" value="ECO:0007669"/>
    <property type="project" value="InterPro"/>
</dbReference>
<dbReference type="OrthoDB" id="9787902at2"/>
<dbReference type="AlphaFoldDB" id="A0A081BJ77"/>
<evidence type="ECO:0000256" key="2">
    <source>
        <dbReference type="ARBA" id="ARBA00022448"/>
    </source>
</evidence>
<evidence type="ECO:0000313" key="8">
    <source>
        <dbReference type="Proteomes" id="UP000028700"/>
    </source>
</evidence>
<sequence length="300" mass="33182">MKFKRLLLLAFITVMVIPLTACQSSTAAYDSSKKLGPQINYTITGIDAGAGIMGGTQKALSAYHLTQGKWQLQTSSTAAMTSTLNKAIKYKQPIVITGWQPHWMFTKYPIKFLKDPKNVFGKAESIHSIARVGLKKDNPGVYRFLQQFHWNATQMSKIMLKVNNGVKPATAAKTYIKDNPKQVAQWLKGVPNGHGKSVKFTYVAWDSEIASTNLVKQLLEMKGYKVTIQPMEAQTMWASVATNAADASVSAWLPTTSGRYAKQYKGRFVDVRANLHGAKTGLAVPKYMKNINSISDLLTK</sequence>
<keyword evidence="5" id="KW-0732">Signal</keyword>
<evidence type="ECO:0000313" key="7">
    <source>
        <dbReference type="EMBL" id="GAK48095.1"/>
    </source>
</evidence>
<dbReference type="Gene3D" id="3.40.190.100">
    <property type="entry name" value="Glycine betaine-binding periplasmic protein, domain 2"/>
    <property type="match status" value="1"/>
</dbReference>
<dbReference type="eggNOG" id="COG2113">
    <property type="taxonomic scope" value="Bacteria"/>
</dbReference>
<accession>A0A081BJ77</accession>
<evidence type="ECO:0000256" key="1">
    <source>
        <dbReference type="ARBA" id="ARBA00004236"/>
    </source>
</evidence>
<organism evidence="7 8">
    <name type="scientific">Secundilactobacillus oryzae JCM 18671</name>
    <dbReference type="NCBI Taxonomy" id="1291743"/>
    <lineage>
        <taxon>Bacteria</taxon>
        <taxon>Bacillati</taxon>
        <taxon>Bacillota</taxon>
        <taxon>Bacilli</taxon>
        <taxon>Lactobacillales</taxon>
        <taxon>Lactobacillaceae</taxon>
        <taxon>Secundilactobacillus</taxon>
    </lineage>
</organism>
<feature type="domain" description="ABC-type glycine betaine transport system substrate-binding" evidence="6">
    <location>
        <begin position="35"/>
        <end position="177"/>
    </location>
</feature>
<feature type="signal peptide" evidence="5">
    <location>
        <begin position="1"/>
        <end position="21"/>
    </location>
</feature>